<evidence type="ECO:0000313" key="1">
    <source>
        <dbReference type="EMBL" id="EMG45234.1"/>
    </source>
</evidence>
<accession>M3JSJ7</accession>
<keyword evidence="2" id="KW-1185">Reference proteome</keyword>
<protein>
    <submittedName>
        <fullName evidence="1">Uncharacterized protein</fullName>
    </submittedName>
</protein>
<gene>
    <name evidence="1" type="ORF">G210_5173</name>
</gene>
<dbReference type="HOGENOM" id="CLU_1247936_0_0_1"/>
<name>M3JSJ7_CANMX</name>
<feature type="non-terminal residue" evidence="1">
    <location>
        <position position="1"/>
    </location>
</feature>
<dbReference type="AlphaFoldDB" id="M3JSJ7"/>
<proteinExistence type="predicted"/>
<dbReference type="Proteomes" id="UP000011777">
    <property type="component" value="Unassembled WGS sequence"/>
</dbReference>
<dbReference type="EMBL" id="AOGT01002887">
    <property type="protein sequence ID" value="EMG45234.1"/>
    <property type="molecule type" value="Genomic_DNA"/>
</dbReference>
<comment type="caution">
    <text evidence="1">The sequence shown here is derived from an EMBL/GenBank/DDBJ whole genome shotgun (WGS) entry which is preliminary data.</text>
</comment>
<evidence type="ECO:0000313" key="2">
    <source>
        <dbReference type="Proteomes" id="UP000011777"/>
    </source>
</evidence>
<reference evidence="1 2" key="1">
    <citation type="submission" date="2013-02" db="EMBL/GenBank/DDBJ databases">
        <title>Genome sequence of Candida maltosa Xu316, a potential industrial strain for xylitol and ethanol production.</title>
        <authorList>
            <person name="Yu J."/>
            <person name="Wang Q."/>
            <person name="Geng X."/>
            <person name="Bao W."/>
            <person name="He P."/>
            <person name="Cai J."/>
        </authorList>
    </citation>
    <scope>NUCLEOTIDE SEQUENCE [LARGE SCALE GENOMIC DNA]</scope>
    <source>
        <strain evidence="2">Xu316</strain>
    </source>
</reference>
<sequence length="222" mass="26572">FKELCVLVEDNRLVCVHSLNTIKGVVSKNSIVVAVYYDTGYPYSFREYDMDRLISWIYNISEKRVRSEYFKVVTFPVMDYDIHYVLYKIRWMHANLDNLYCIHSNNLRINEVSKDVERDFQRAFDFEDEELGDGTFNLVVENFFFDGNKWNCELCGAIVKDHRHHYRHKHDIRKCEDCPFVGNKQNMVKHLINEHDDKRSPVEIKQSVDVFFKTTSRHIELL</sequence>
<organism evidence="1 2">
    <name type="scientific">Candida maltosa (strain Xu316)</name>
    <name type="common">Yeast</name>
    <dbReference type="NCBI Taxonomy" id="1245528"/>
    <lineage>
        <taxon>Eukaryota</taxon>
        <taxon>Fungi</taxon>
        <taxon>Dikarya</taxon>
        <taxon>Ascomycota</taxon>
        <taxon>Saccharomycotina</taxon>
        <taxon>Pichiomycetes</taxon>
        <taxon>Debaryomycetaceae</taxon>
        <taxon>Candida/Lodderomyces clade</taxon>
        <taxon>Candida</taxon>
    </lineage>
</organism>